<dbReference type="Pfam" id="PF16589">
    <property type="entry name" value="BRCT_2"/>
    <property type="match status" value="1"/>
</dbReference>
<dbReference type="AlphaFoldDB" id="A8N1C0"/>
<feature type="compositionally biased region" description="Basic and acidic residues" evidence="1">
    <location>
        <begin position="477"/>
        <end position="501"/>
    </location>
</feature>
<dbReference type="OrthoDB" id="426865at2759"/>
<feature type="region of interest" description="Disordered" evidence="1">
    <location>
        <begin position="116"/>
        <end position="192"/>
    </location>
</feature>
<sequence>MDPSASSRSIPRLELFKKPDGTPIKFFSQADVSNHPRLVRQLKNGGGQIGSIRDADIILVNQNSSAGQHFLGVWRDDPGKVILHYSWVQSCLDARKLLQQEDNWGGWLAEVKNISEGDEDESGNEGEAPADKSVEFPESVAPETDVSRIRSDPKPSGVIPHSGLISTSQPPAATPAQTHPATSSMTALKPTPNPVHSNHLIMPVPSDSTFPSIGNTQMMFQPGQYPQFGASGSELPSFLGDSAMDGQQPVFNAQLEAEQFLARHPRVHPTVMADVLEANGDPASRMIAAAMRARAPPTNGSSGPDNSHHASSSFVASSRSPSEEPLSAIHKKKQREASSSSAQRKLGLFSRNGAPISFFIQIDHAKRNSLVQIVKTRGGTIVADVKEADFAILYSAAPHKMKDYERFLKAAQAHNVPAVRGHFVEHCDRQEKLLDHTEFLCEIPPKKKRKKPVAVSSSESEDEQPISKVTTLAKKKAQLERKGKGREKEKEEKRENKEKMESTVIQAKKMKQTMSPVPARMSPPKHRRAPKRFTEQEIQQALKIALDVYSQDPDTTHTSLMKQIHAQLPDHPERSWSTTLTTKYKRELEEALKRGGINYRKRQRQLQEQQAGHSRGPSLETNPSRMSVDSFHTPRPSFSPVPVTQNHARSASHASTMLEQDLEVIATFFALGEDQDFGEGDERNEHRDAIFQTLERKRGRCRTLPTWDAFHAAHAEEIQRRVNLKVEQPT</sequence>
<dbReference type="eggNOG" id="ENOG502SQ9M">
    <property type="taxonomic scope" value="Eukaryota"/>
</dbReference>
<dbReference type="OMA" id="VRPQWVF"/>
<dbReference type="EMBL" id="AACS02000001">
    <property type="protein sequence ID" value="EAU93173.2"/>
    <property type="molecule type" value="Genomic_DNA"/>
</dbReference>
<dbReference type="KEGG" id="cci:CC1G_10541"/>
<feature type="compositionally biased region" description="Low complexity" evidence="1">
    <location>
        <begin position="309"/>
        <end position="320"/>
    </location>
</feature>
<organism evidence="3 4">
    <name type="scientific">Coprinopsis cinerea (strain Okayama-7 / 130 / ATCC MYA-4618 / FGSC 9003)</name>
    <name type="common">Inky cap fungus</name>
    <name type="synonym">Hormographiella aspergillata</name>
    <dbReference type="NCBI Taxonomy" id="240176"/>
    <lineage>
        <taxon>Eukaryota</taxon>
        <taxon>Fungi</taxon>
        <taxon>Dikarya</taxon>
        <taxon>Basidiomycota</taxon>
        <taxon>Agaricomycotina</taxon>
        <taxon>Agaricomycetes</taxon>
        <taxon>Agaricomycetidae</taxon>
        <taxon>Agaricales</taxon>
        <taxon>Agaricineae</taxon>
        <taxon>Psathyrellaceae</taxon>
        <taxon>Coprinopsis</taxon>
    </lineage>
</organism>
<feature type="domain" description="BRCT" evidence="2">
    <location>
        <begin position="38"/>
        <end position="102"/>
    </location>
</feature>
<comment type="caution">
    <text evidence="3">The sequence shown here is derived from an EMBL/GenBank/DDBJ whole genome shotgun (WGS) entry which is preliminary data.</text>
</comment>
<proteinExistence type="predicted"/>
<evidence type="ECO:0000313" key="4">
    <source>
        <dbReference type="Proteomes" id="UP000001861"/>
    </source>
</evidence>
<accession>A8N1C0</accession>
<evidence type="ECO:0000256" key="1">
    <source>
        <dbReference type="SAM" id="MobiDB-lite"/>
    </source>
</evidence>
<dbReference type="Proteomes" id="UP000001861">
    <property type="component" value="Unassembled WGS sequence"/>
</dbReference>
<feature type="region of interest" description="Disordered" evidence="1">
    <location>
        <begin position="597"/>
        <end position="632"/>
    </location>
</feature>
<dbReference type="SUPFAM" id="SSF52113">
    <property type="entry name" value="BRCT domain"/>
    <property type="match status" value="2"/>
</dbReference>
<name>A8N1C0_COPC7</name>
<feature type="region of interest" description="Disordered" evidence="1">
    <location>
        <begin position="450"/>
        <end position="531"/>
    </location>
</feature>
<keyword evidence="4" id="KW-1185">Reference proteome</keyword>
<feature type="region of interest" description="Disordered" evidence="1">
    <location>
        <begin position="293"/>
        <end position="346"/>
    </location>
</feature>
<dbReference type="VEuPathDB" id="FungiDB:CC1G_10541"/>
<dbReference type="HOGENOM" id="CLU_343578_0_0_1"/>
<dbReference type="InParanoid" id="A8N1C0"/>
<dbReference type="Gene3D" id="3.40.50.10190">
    <property type="entry name" value="BRCT domain"/>
    <property type="match status" value="1"/>
</dbReference>
<evidence type="ECO:0000313" key="3">
    <source>
        <dbReference type="EMBL" id="EAU93173.2"/>
    </source>
</evidence>
<dbReference type="PROSITE" id="PS50172">
    <property type="entry name" value="BRCT"/>
    <property type="match status" value="2"/>
</dbReference>
<dbReference type="InterPro" id="IPR001357">
    <property type="entry name" value="BRCT_dom"/>
</dbReference>
<reference evidence="3 4" key="1">
    <citation type="journal article" date="2010" name="Proc. Natl. Acad. Sci. U.S.A.">
        <title>Insights into evolution of multicellular fungi from the assembled chromosomes of the mushroom Coprinopsis cinerea (Coprinus cinereus).</title>
        <authorList>
            <person name="Stajich J.E."/>
            <person name="Wilke S.K."/>
            <person name="Ahren D."/>
            <person name="Au C.H."/>
            <person name="Birren B.W."/>
            <person name="Borodovsky M."/>
            <person name="Burns C."/>
            <person name="Canback B."/>
            <person name="Casselton L.A."/>
            <person name="Cheng C.K."/>
            <person name="Deng J."/>
            <person name="Dietrich F.S."/>
            <person name="Fargo D.C."/>
            <person name="Farman M.L."/>
            <person name="Gathman A.C."/>
            <person name="Goldberg J."/>
            <person name="Guigo R."/>
            <person name="Hoegger P.J."/>
            <person name="Hooker J.B."/>
            <person name="Huggins A."/>
            <person name="James T.Y."/>
            <person name="Kamada T."/>
            <person name="Kilaru S."/>
            <person name="Kodira C."/>
            <person name="Kues U."/>
            <person name="Kupfer D."/>
            <person name="Kwan H.S."/>
            <person name="Lomsadze A."/>
            <person name="Li W."/>
            <person name="Lilly W.W."/>
            <person name="Ma L.J."/>
            <person name="Mackey A.J."/>
            <person name="Manning G."/>
            <person name="Martin F."/>
            <person name="Muraguchi H."/>
            <person name="Natvig D.O."/>
            <person name="Palmerini H."/>
            <person name="Ramesh M.A."/>
            <person name="Rehmeyer C.J."/>
            <person name="Roe B.A."/>
            <person name="Shenoy N."/>
            <person name="Stanke M."/>
            <person name="Ter-Hovhannisyan V."/>
            <person name="Tunlid A."/>
            <person name="Velagapudi R."/>
            <person name="Vision T.J."/>
            <person name="Zeng Q."/>
            <person name="Zolan M.E."/>
            <person name="Pukkila P.J."/>
        </authorList>
    </citation>
    <scope>NUCLEOTIDE SEQUENCE [LARGE SCALE GENOMIC DNA]</scope>
    <source>
        <strain evidence="4">Okayama-7 / 130 / ATCC MYA-4618 / FGSC 9003</strain>
    </source>
</reference>
<protein>
    <recommendedName>
        <fullName evidence="2">BRCT domain-containing protein</fullName>
    </recommendedName>
</protein>
<feature type="domain" description="BRCT" evidence="2">
    <location>
        <begin position="366"/>
        <end position="441"/>
    </location>
</feature>
<dbReference type="GeneID" id="6005094"/>
<gene>
    <name evidence="3" type="ORF">CC1G_10541</name>
</gene>
<dbReference type="InterPro" id="IPR036420">
    <property type="entry name" value="BRCT_dom_sf"/>
</dbReference>
<dbReference type="RefSeq" id="XP_001828669.2">
    <property type="nucleotide sequence ID" value="XM_001828617.2"/>
</dbReference>
<dbReference type="STRING" id="240176.A8N1C0"/>
<evidence type="ECO:0000259" key="2">
    <source>
        <dbReference type="PROSITE" id="PS50172"/>
    </source>
</evidence>
<feature type="compositionally biased region" description="Low complexity" evidence="1">
    <location>
        <begin position="166"/>
        <end position="184"/>
    </location>
</feature>